<gene>
    <name evidence="2" type="ORF">Csp_A10510</name>
</gene>
<evidence type="ECO:0000256" key="1">
    <source>
        <dbReference type="SAM" id="Phobius"/>
    </source>
</evidence>
<accession>C9YAA0</accession>
<keyword evidence="1" id="KW-1133">Transmembrane helix</keyword>
<name>C9YAA0_CURXX</name>
<feature type="transmembrane region" description="Helical" evidence="1">
    <location>
        <begin position="288"/>
        <end position="309"/>
    </location>
</feature>
<feature type="transmembrane region" description="Helical" evidence="1">
    <location>
        <begin position="447"/>
        <end position="472"/>
    </location>
</feature>
<keyword evidence="1" id="KW-0472">Membrane</keyword>
<feature type="transmembrane region" description="Helical" evidence="1">
    <location>
        <begin position="174"/>
        <end position="193"/>
    </location>
</feature>
<feature type="transmembrane region" description="Helical" evidence="1">
    <location>
        <begin position="346"/>
        <end position="364"/>
    </location>
</feature>
<reference evidence="2" key="1">
    <citation type="journal article" date="2010" name="Nature">
        <title>The dynamic genome of Hydra.</title>
        <authorList>
            <person name="Chapman J.A."/>
            <person name="Kirkness E.F."/>
            <person name="Simakov O."/>
            <person name="Hampson S.E."/>
            <person name="Mitros T."/>
            <person name="Weinmaier T."/>
            <person name="Rattei T."/>
            <person name="Balasubramanian P.G."/>
            <person name="Borman J."/>
            <person name="Busam D."/>
            <person name="Disbennett K."/>
            <person name="Pfannkoch C."/>
            <person name="Sumin N."/>
            <person name="Sutton G."/>
            <person name="Viswanathan L."/>
            <person name="Walenz B."/>
            <person name="Goodstein D.M."/>
            <person name="Hellsten U."/>
            <person name="Kawashima T."/>
            <person name="Prochnik S.E."/>
            <person name="Putnam N.H."/>
            <person name="Shu S."/>
            <person name="Blumberg B."/>
            <person name="Dana C.E."/>
            <person name="Gee L."/>
            <person name="Kibler D.F."/>
            <person name="Law L."/>
            <person name="Lindgens D."/>
            <person name="Martinez D.E."/>
            <person name="Peng J."/>
            <person name="Wigge P.A."/>
            <person name="Bertulat B."/>
            <person name="Guder C."/>
            <person name="Nakamura Y."/>
            <person name="Ozbek S."/>
            <person name="Watanabe H."/>
            <person name="Khalturin K."/>
            <person name="Hemmrich G."/>
            <person name="Franke A."/>
            <person name="Augustin R."/>
            <person name="Fraune S."/>
            <person name="Hayakawa E."/>
            <person name="Hayakawa S."/>
            <person name="Hirose M."/>
            <person name="Hwang J."/>
            <person name="Ikeo K."/>
            <person name="Nishimiya-Fujisawa C."/>
            <person name="Ogura A."/>
            <person name="Takahashi T."/>
            <person name="Steinmetz P.R."/>
            <person name="Zhang X."/>
            <person name="Aufschnaiter R."/>
            <person name="Eder M.K."/>
            <person name="Gorny A.K."/>
            <person name="Salvenmoser W."/>
            <person name="Heimberg A.M."/>
            <person name="Wheeler B.M."/>
            <person name="Peterson K.J."/>
            <person name="Boettger A."/>
            <person name="Tischler P."/>
            <person name="Wolf A."/>
            <person name="Gojobori T."/>
            <person name="Remington K.A."/>
            <person name="Strausberg R.L."/>
            <person name="Venter J."/>
            <person name="Technau U."/>
            <person name="Hobmayer B."/>
            <person name="Bosch T.C."/>
            <person name="Holstein T.W."/>
            <person name="Fujisawa T."/>
            <person name="Bode H.R."/>
            <person name="David C.N."/>
            <person name="Rokhsar D.S."/>
            <person name="Steele R.E."/>
        </authorList>
    </citation>
    <scope>NUCLEOTIDE SEQUENCE</scope>
</reference>
<evidence type="ECO:0000313" key="2">
    <source>
        <dbReference type="EMBL" id="CBA29111.1"/>
    </source>
</evidence>
<sequence>MIRVNLPNPAIVAQASVRRLPRPALILLCLAFVGAGFIGRDAWRTADLSALGFMAALARGDASWIHPTLLGIKPDFPALLPYWIGALVLNWTPAGWPADFWVRVPFALLLTLAFVGTWYGSYYLARTPAAQPVAFAFGGEAKPTDYARAMADGGLLAFLASLGLAQLGHETTPALAQLGFSALLFFALSALPYHRTGPYVSAVLGLAGLALSGAPALSLMFGMGGACIHAMDKRTGAGNDAVKSYITLEAIGLATVSVITAVFAWKLGLWSWKVEWPALTWAYWNGHIQLLLWFTWPAWPLALYSVWRWRKQLFNLNISRHLSLPSWFIVTSVGTMLLSGAPDRTLLLALPAFSAMAAFALPTLRRQVAALIDWFTLLFFTGCGVIIWVVWIAMQTGTPPQPAANVARLAPGYEASFQILPFLFALGATLAWGWLVRWRAGRHRAAIWKSLVLPASGASLCWLLLMTLWMPLLDYAQSARTMVRQATQIVARDQCAQVLNLDTAQIAALQWYGQLNLRPATEAAACEWLLTEPGANSEIASIVDRSVWAPHTLVQHPVANSEMFWIMKRR</sequence>
<keyword evidence="1" id="KW-0812">Transmembrane</keyword>
<feature type="transmembrane region" description="Helical" evidence="1">
    <location>
        <begin position="199"/>
        <end position="224"/>
    </location>
</feature>
<feature type="transmembrane region" description="Helical" evidence="1">
    <location>
        <begin position="20"/>
        <end position="39"/>
    </location>
</feature>
<feature type="transmembrane region" description="Helical" evidence="1">
    <location>
        <begin position="245"/>
        <end position="268"/>
    </location>
</feature>
<feature type="transmembrane region" description="Helical" evidence="1">
    <location>
        <begin position="106"/>
        <end position="126"/>
    </location>
</feature>
<feature type="transmembrane region" description="Helical" evidence="1">
    <location>
        <begin position="371"/>
        <end position="395"/>
    </location>
</feature>
<dbReference type="AlphaFoldDB" id="C9YAA0"/>
<dbReference type="EMBL" id="FN543104">
    <property type="protein sequence ID" value="CBA29111.1"/>
    <property type="molecule type" value="Genomic_DNA"/>
</dbReference>
<feature type="transmembrane region" description="Helical" evidence="1">
    <location>
        <begin position="321"/>
        <end position="340"/>
    </location>
</feature>
<organism evidence="2">
    <name type="scientific">Curvibacter symbiont subsp. Hydra magnipapillata</name>
    <dbReference type="NCBI Taxonomy" id="667019"/>
    <lineage>
        <taxon>Bacteria</taxon>
        <taxon>Pseudomonadati</taxon>
        <taxon>Pseudomonadota</taxon>
        <taxon>Betaproteobacteria</taxon>
        <taxon>Burkholderiales</taxon>
        <taxon>Comamonadaceae</taxon>
        <taxon>Curvibacter</taxon>
    </lineage>
</organism>
<proteinExistence type="predicted"/>
<feature type="transmembrane region" description="Helical" evidence="1">
    <location>
        <begin position="415"/>
        <end position="435"/>
    </location>
</feature>
<protein>
    <submittedName>
        <fullName evidence="2">Uncharacterized protein</fullName>
    </submittedName>
</protein>